<keyword evidence="3" id="KW-1185">Reference proteome</keyword>
<proteinExistence type="predicted"/>
<reference evidence="2" key="3">
    <citation type="submission" date="2023-05" db="EMBL/GenBank/DDBJ databases">
        <authorList>
            <person name="Smith C.H."/>
        </authorList>
    </citation>
    <scope>NUCLEOTIDE SEQUENCE</scope>
    <source>
        <strain evidence="2">CHS0354</strain>
        <tissue evidence="2">Mantle</tissue>
    </source>
</reference>
<protein>
    <recommendedName>
        <fullName evidence="1">CARDB domain-containing protein</fullName>
    </recommendedName>
</protein>
<evidence type="ECO:0000259" key="1">
    <source>
        <dbReference type="Pfam" id="PF07705"/>
    </source>
</evidence>
<evidence type="ECO:0000313" key="2">
    <source>
        <dbReference type="EMBL" id="KAK3612248.1"/>
    </source>
</evidence>
<reference evidence="2" key="1">
    <citation type="journal article" date="2021" name="Genome Biol. Evol.">
        <title>A High-Quality Reference Genome for a Parasitic Bivalve with Doubly Uniparental Inheritance (Bivalvia: Unionida).</title>
        <authorList>
            <person name="Smith C.H."/>
        </authorList>
    </citation>
    <scope>NUCLEOTIDE SEQUENCE</scope>
    <source>
        <strain evidence="2">CHS0354</strain>
    </source>
</reference>
<accession>A0AAE0TNG7</accession>
<comment type="caution">
    <text evidence="2">The sequence shown here is derived from an EMBL/GenBank/DDBJ whole genome shotgun (WGS) entry which is preliminary data.</text>
</comment>
<dbReference type="InterPro" id="IPR013783">
    <property type="entry name" value="Ig-like_fold"/>
</dbReference>
<dbReference type="InterPro" id="IPR011635">
    <property type="entry name" value="CARDB"/>
</dbReference>
<dbReference type="EMBL" id="JAEAOA010002309">
    <property type="protein sequence ID" value="KAK3612248.1"/>
    <property type="molecule type" value="Genomic_DNA"/>
</dbReference>
<name>A0AAE0TNG7_9BIVA</name>
<evidence type="ECO:0000313" key="3">
    <source>
        <dbReference type="Proteomes" id="UP001195483"/>
    </source>
</evidence>
<reference evidence="2" key="2">
    <citation type="journal article" date="2021" name="Genome Biol. Evol.">
        <title>Developing a high-quality reference genome for a parasitic bivalve with doubly uniparental inheritance (Bivalvia: Unionida).</title>
        <authorList>
            <person name="Smith C.H."/>
        </authorList>
    </citation>
    <scope>NUCLEOTIDE SEQUENCE</scope>
    <source>
        <strain evidence="2">CHS0354</strain>
        <tissue evidence="2">Mantle</tissue>
    </source>
</reference>
<dbReference type="Proteomes" id="UP001195483">
    <property type="component" value="Unassembled WGS sequence"/>
</dbReference>
<organism evidence="2 3">
    <name type="scientific">Potamilus streckersoni</name>
    <dbReference type="NCBI Taxonomy" id="2493646"/>
    <lineage>
        <taxon>Eukaryota</taxon>
        <taxon>Metazoa</taxon>
        <taxon>Spiralia</taxon>
        <taxon>Lophotrochozoa</taxon>
        <taxon>Mollusca</taxon>
        <taxon>Bivalvia</taxon>
        <taxon>Autobranchia</taxon>
        <taxon>Heteroconchia</taxon>
        <taxon>Palaeoheterodonta</taxon>
        <taxon>Unionida</taxon>
        <taxon>Unionoidea</taxon>
        <taxon>Unionidae</taxon>
        <taxon>Ambleminae</taxon>
        <taxon>Lampsilini</taxon>
        <taxon>Potamilus</taxon>
    </lineage>
</organism>
<dbReference type="AlphaFoldDB" id="A0AAE0TNG7"/>
<sequence length="392" mass="44041">MSRNLSCTSNQNSLNLESPTVKDNIASNENISLTYMDSSQATSRCMLHRQWTATDTAGNSASCTQNVTFYSTGSLVLERSPGHAPVACGELTEMNEVFKQVFLVHSPCGLPIEISYTDDHPEKIDVCGATLNRTWTVTDNCGKPNVHTQLIQILGIQKPITPTSGERGIDLRYTLRWSSFEGSSSYQVYIWKVGRTRPNTPTGTTTNTYFTPPKPLDAGTKYFWQVEFILGRVNQTFFGPKWGFETRSFIDLIVKSIDVPPVAFSGQTFDVKWTIQNIGNLSTETSYGHWYDHVYLSFTNDFGKSRYVGHKIQWTILFPGDAYSSQMTVPLRQDDLGHAYIFVYTDKDNYITEINKDNNLLESPRSVDVQLTPPPDLRVIGVKVPSRSFSGE</sequence>
<dbReference type="Pfam" id="PF07705">
    <property type="entry name" value="CARDB"/>
    <property type="match status" value="1"/>
</dbReference>
<dbReference type="Gene3D" id="2.60.40.10">
    <property type="entry name" value="Immunoglobulins"/>
    <property type="match status" value="2"/>
</dbReference>
<feature type="domain" description="CARDB" evidence="1">
    <location>
        <begin position="251"/>
        <end position="361"/>
    </location>
</feature>
<gene>
    <name evidence="2" type="ORF">CHS0354_039530</name>
</gene>